<sequence length="81" mass="9133">MSENTRSRVAAISSASPFLNTRQAAHYLCVSVRHLERQRRCGAGPRFRRHGRFVFYHIDDIDSWSRASAGAGRDGRGDDRG</sequence>
<dbReference type="InterPro" id="IPR009061">
    <property type="entry name" value="DNA-bd_dom_put_sf"/>
</dbReference>
<comment type="caution">
    <text evidence="1">The sequence shown here is derived from an EMBL/GenBank/DDBJ whole genome shotgun (WGS) entry which is preliminary data.</text>
</comment>
<protein>
    <recommendedName>
        <fullName evidence="3">DNA-binding protein</fullName>
    </recommendedName>
</protein>
<dbReference type="AlphaFoldDB" id="A0A7W7B3N9"/>
<gene>
    <name evidence="1" type="ORF">GGQ98_002164</name>
</gene>
<evidence type="ECO:0008006" key="3">
    <source>
        <dbReference type="Google" id="ProtNLM"/>
    </source>
</evidence>
<dbReference type="SUPFAM" id="SSF46955">
    <property type="entry name" value="Putative DNA-binding domain"/>
    <property type="match status" value="1"/>
</dbReference>
<dbReference type="RefSeq" id="WP_184069314.1">
    <property type="nucleotide sequence ID" value="NZ_JACHNZ010000023.1"/>
</dbReference>
<keyword evidence="2" id="KW-1185">Reference proteome</keyword>
<reference evidence="1 2" key="1">
    <citation type="submission" date="2020-08" db="EMBL/GenBank/DDBJ databases">
        <title>Genomic Encyclopedia of Type Strains, Phase IV (KMG-IV): sequencing the most valuable type-strain genomes for metagenomic binning, comparative biology and taxonomic classification.</title>
        <authorList>
            <person name="Goeker M."/>
        </authorList>
    </citation>
    <scope>NUCLEOTIDE SEQUENCE [LARGE SCALE GENOMIC DNA]</scope>
    <source>
        <strain evidence="1 2">DSM 17328</strain>
    </source>
</reference>
<organism evidence="1 2">
    <name type="scientific">Sphingosinicella soli</name>
    <dbReference type="NCBI Taxonomy" id="333708"/>
    <lineage>
        <taxon>Bacteria</taxon>
        <taxon>Pseudomonadati</taxon>
        <taxon>Pseudomonadota</taxon>
        <taxon>Alphaproteobacteria</taxon>
        <taxon>Sphingomonadales</taxon>
        <taxon>Sphingosinicellaceae</taxon>
        <taxon>Sphingosinicella</taxon>
    </lineage>
</organism>
<proteinExistence type="predicted"/>
<accession>A0A7W7B3N9</accession>
<dbReference type="Proteomes" id="UP000566324">
    <property type="component" value="Unassembled WGS sequence"/>
</dbReference>
<evidence type="ECO:0000313" key="2">
    <source>
        <dbReference type="Proteomes" id="UP000566324"/>
    </source>
</evidence>
<dbReference type="EMBL" id="JACHNZ010000023">
    <property type="protein sequence ID" value="MBB4632538.1"/>
    <property type="molecule type" value="Genomic_DNA"/>
</dbReference>
<name>A0A7W7B3N9_9SPHN</name>
<evidence type="ECO:0000313" key="1">
    <source>
        <dbReference type="EMBL" id="MBB4632538.1"/>
    </source>
</evidence>